<evidence type="ECO:0000313" key="2">
    <source>
        <dbReference type="EMBL" id="OGB73668.1"/>
    </source>
</evidence>
<name>A0A1F4NQV5_UNCK3</name>
<dbReference type="InterPro" id="IPR009061">
    <property type="entry name" value="DNA-bd_dom_put_sf"/>
</dbReference>
<dbReference type="InterPro" id="IPR010093">
    <property type="entry name" value="SinI_DNA-bd"/>
</dbReference>
<comment type="caution">
    <text evidence="2">The sequence shown here is derived from an EMBL/GenBank/DDBJ whole genome shotgun (WGS) entry which is preliminary data.</text>
</comment>
<evidence type="ECO:0000313" key="3">
    <source>
        <dbReference type="Proteomes" id="UP000178085"/>
    </source>
</evidence>
<dbReference type="EMBL" id="METD01000001">
    <property type="protein sequence ID" value="OGB73668.1"/>
    <property type="molecule type" value="Genomic_DNA"/>
</dbReference>
<organism evidence="2 3">
    <name type="scientific">candidate division Kazan bacterium RIFCSPLOWO2_01_FULL_45_19</name>
    <dbReference type="NCBI Taxonomy" id="1798538"/>
    <lineage>
        <taxon>Bacteria</taxon>
        <taxon>Bacteria division Kazan-3B-28</taxon>
    </lineage>
</organism>
<dbReference type="Proteomes" id="UP000178085">
    <property type="component" value="Unassembled WGS sequence"/>
</dbReference>
<dbReference type="NCBIfam" id="TIGR01764">
    <property type="entry name" value="excise"/>
    <property type="match status" value="1"/>
</dbReference>
<accession>A0A1F4NQV5</accession>
<proteinExistence type="predicted"/>
<dbReference type="AlphaFoldDB" id="A0A1F4NQV5"/>
<dbReference type="InterPro" id="IPR041657">
    <property type="entry name" value="HTH_17"/>
</dbReference>
<gene>
    <name evidence="2" type="ORF">A3K51_02410</name>
</gene>
<dbReference type="Gene3D" id="1.10.10.10">
    <property type="entry name" value="Winged helix-like DNA-binding domain superfamily/Winged helix DNA-binding domain"/>
    <property type="match status" value="1"/>
</dbReference>
<reference evidence="2 3" key="1">
    <citation type="journal article" date="2016" name="Nat. Commun.">
        <title>Thousands of microbial genomes shed light on interconnected biogeochemical processes in an aquifer system.</title>
        <authorList>
            <person name="Anantharaman K."/>
            <person name="Brown C.T."/>
            <person name="Hug L.A."/>
            <person name="Sharon I."/>
            <person name="Castelle C.J."/>
            <person name="Probst A.J."/>
            <person name="Thomas B.C."/>
            <person name="Singh A."/>
            <person name="Wilkins M.J."/>
            <person name="Karaoz U."/>
            <person name="Brodie E.L."/>
            <person name="Williams K.H."/>
            <person name="Hubbard S.S."/>
            <person name="Banfield J.F."/>
        </authorList>
    </citation>
    <scope>NUCLEOTIDE SEQUENCE [LARGE SCALE GENOMIC DNA]</scope>
</reference>
<dbReference type="Pfam" id="PF12728">
    <property type="entry name" value="HTH_17"/>
    <property type="match status" value="1"/>
</dbReference>
<protein>
    <recommendedName>
        <fullName evidence="1">Helix-turn-helix domain-containing protein</fullName>
    </recommendedName>
</protein>
<feature type="domain" description="Helix-turn-helix" evidence="1">
    <location>
        <begin position="9"/>
        <end position="57"/>
    </location>
</feature>
<dbReference type="GO" id="GO:0003677">
    <property type="term" value="F:DNA binding"/>
    <property type="evidence" value="ECO:0007669"/>
    <property type="project" value="InterPro"/>
</dbReference>
<sequence>METMKNKDFYTAQELADKLQVNIMTIYRYIKAGRLKAYKLGKEFRIDHKTFQKFLDKACAR</sequence>
<evidence type="ECO:0000259" key="1">
    <source>
        <dbReference type="Pfam" id="PF12728"/>
    </source>
</evidence>
<dbReference type="InterPro" id="IPR036388">
    <property type="entry name" value="WH-like_DNA-bd_sf"/>
</dbReference>
<dbReference type="SUPFAM" id="SSF46955">
    <property type="entry name" value="Putative DNA-binding domain"/>
    <property type="match status" value="1"/>
</dbReference>